<name>A0A9D1MJ27_9FIRM</name>
<dbReference type="GO" id="GO:0005737">
    <property type="term" value="C:cytoplasm"/>
    <property type="evidence" value="ECO:0007669"/>
    <property type="project" value="InterPro"/>
</dbReference>
<dbReference type="AlphaFoldDB" id="A0A9D1MJ27"/>
<dbReference type="SMART" id="SM01133">
    <property type="entry name" value="DeoC"/>
    <property type="match status" value="1"/>
</dbReference>
<protein>
    <recommendedName>
        <fullName evidence="6">Deoxyribose-phosphate aldolase</fullName>
    </recommendedName>
</protein>
<dbReference type="GO" id="GO:0004139">
    <property type="term" value="F:deoxyribose-phosphate aldolase activity"/>
    <property type="evidence" value="ECO:0007669"/>
    <property type="project" value="InterPro"/>
</dbReference>
<reference evidence="4" key="1">
    <citation type="submission" date="2020-10" db="EMBL/GenBank/DDBJ databases">
        <authorList>
            <person name="Gilroy R."/>
        </authorList>
    </citation>
    <scope>NUCLEOTIDE SEQUENCE</scope>
    <source>
        <strain evidence="4">CHK195-12923</strain>
    </source>
</reference>
<dbReference type="EMBL" id="DVNE01000001">
    <property type="protein sequence ID" value="HIU61036.1"/>
    <property type="molecule type" value="Genomic_DNA"/>
</dbReference>
<evidence type="ECO:0008006" key="6">
    <source>
        <dbReference type="Google" id="ProtNLM"/>
    </source>
</evidence>
<dbReference type="InterPro" id="IPR011343">
    <property type="entry name" value="DeoC"/>
</dbReference>
<feature type="region of interest" description="Disordered" evidence="3">
    <location>
        <begin position="1"/>
        <end position="20"/>
    </location>
</feature>
<evidence type="ECO:0000313" key="5">
    <source>
        <dbReference type="Proteomes" id="UP000824110"/>
    </source>
</evidence>
<evidence type="ECO:0000256" key="3">
    <source>
        <dbReference type="SAM" id="MobiDB-lite"/>
    </source>
</evidence>
<accession>A0A9D1MJ27</accession>
<evidence type="ECO:0000256" key="1">
    <source>
        <dbReference type="ARBA" id="ARBA00022490"/>
    </source>
</evidence>
<sequence>MENTENNLQNAQSAVISPQERQEFEEFKRQKRVAEARAIIAKLELTFTQATAERAALRRAAKDGEKLGLGGICVNPCQVKACSEFLGAGSPVAVVACISPWGGTDTTDIKIKQVRRALRDGAKIVEVTVPVPAIKEGDWAYVRRELKKLRSAARKATLRINLEAPLLNAQELTKLCALICELGITAVRTAGEAFGSGADEEELKLIKTALKDKAIIKADGADAPGRLATLFECGASLAGSASAIAMAQTILSVAEK</sequence>
<dbReference type="PANTHER" id="PTHR10889:SF1">
    <property type="entry name" value="DEOXYRIBOSE-PHOSPHATE ALDOLASE"/>
    <property type="match status" value="1"/>
</dbReference>
<dbReference type="Proteomes" id="UP000824110">
    <property type="component" value="Unassembled WGS sequence"/>
</dbReference>
<dbReference type="GO" id="GO:0016052">
    <property type="term" value="P:carbohydrate catabolic process"/>
    <property type="evidence" value="ECO:0007669"/>
    <property type="project" value="TreeGrafter"/>
</dbReference>
<dbReference type="Gene3D" id="3.20.20.70">
    <property type="entry name" value="Aldolase class I"/>
    <property type="match status" value="1"/>
</dbReference>
<dbReference type="InterPro" id="IPR002915">
    <property type="entry name" value="DeoC/FbaB/LacD_aldolase"/>
</dbReference>
<keyword evidence="2" id="KW-0704">Schiff base</keyword>
<organism evidence="4 5">
    <name type="scientific">Candidatus Coproplasma excrementigallinarum</name>
    <dbReference type="NCBI Taxonomy" id="2840747"/>
    <lineage>
        <taxon>Bacteria</taxon>
        <taxon>Bacillati</taxon>
        <taxon>Bacillota</taxon>
        <taxon>Clostridia</taxon>
        <taxon>Eubacteriales</taxon>
        <taxon>Candidatus Coproplasma</taxon>
    </lineage>
</organism>
<comment type="caution">
    <text evidence="4">The sequence shown here is derived from an EMBL/GenBank/DDBJ whole genome shotgun (WGS) entry which is preliminary data.</text>
</comment>
<proteinExistence type="predicted"/>
<dbReference type="GO" id="GO:0009264">
    <property type="term" value="P:deoxyribonucleotide catabolic process"/>
    <property type="evidence" value="ECO:0007669"/>
    <property type="project" value="InterPro"/>
</dbReference>
<feature type="compositionally biased region" description="Polar residues" evidence="3">
    <location>
        <begin position="1"/>
        <end position="16"/>
    </location>
</feature>
<dbReference type="InterPro" id="IPR013785">
    <property type="entry name" value="Aldolase_TIM"/>
</dbReference>
<dbReference type="PANTHER" id="PTHR10889">
    <property type="entry name" value="DEOXYRIBOSE-PHOSPHATE ALDOLASE"/>
    <property type="match status" value="1"/>
</dbReference>
<keyword evidence="1" id="KW-0963">Cytoplasm</keyword>
<gene>
    <name evidence="4" type="ORF">IAB69_00075</name>
</gene>
<dbReference type="SUPFAM" id="SSF51569">
    <property type="entry name" value="Aldolase"/>
    <property type="match status" value="1"/>
</dbReference>
<reference evidence="4" key="2">
    <citation type="journal article" date="2021" name="PeerJ">
        <title>Extensive microbial diversity within the chicken gut microbiome revealed by metagenomics and culture.</title>
        <authorList>
            <person name="Gilroy R."/>
            <person name="Ravi A."/>
            <person name="Getino M."/>
            <person name="Pursley I."/>
            <person name="Horton D.L."/>
            <person name="Alikhan N.F."/>
            <person name="Baker D."/>
            <person name="Gharbi K."/>
            <person name="Hall N."/>
            <person name="Watson M."/>
            <person name="Adriaenssens E.M."/>
            <person name="Foster-Nyarko E."/>
            <person name="Jarju S."/>
            <person name="Secka A."/>
            <person name="Antonio M."/>
            <person name="Oren A."/>
            <person name="Chaudhuri R.R."/>
            <person name="La Ragione R."/>
            <person name="Hildebrand F."/>
            <person name="Pallen M.J."/>
        </authorList>
    </citation>
    <scope>NUCLEOTIDE SEQUENCE</scope>
    <source>
        <strain evidence="4">CHK195-12923</strain>
    </source>
</reference>
<evidence type="ECO:0000256" key="2">
    <source>
        <dbReference type="ARBA" id="ARBA00023270"/>
    </source>
</evidence>
<evidence type="ECO:0000313" key="4">
    <source>
        <dbReference type="EMBL" id="HIU61036.1"/>
    </source>
</evidence>